<dbReference type="SUPFAM" id="SSF53474">
    <property type="entry name" value="alpha/beta-Hydrolases"/>
    <property type="match status" value="1"/>
</dbReference>
<dbReference type="Proteomes" id="UP001530315">
    <property type="component" value="Unassembled WGS sequence"/>
</dbReference>
<organism evidence="2 3">
    <name type="scientific">Stephanodiscus triporus</name>
    <dbReference type="NCBI Taxonomy" id="2934178"/>
    <lineage>
        <taxon>Eukaryota</taxon>
        <taxon>Sar</taxon>
        <taxon>Stramenopiles</taxon>
        <taxon>Ochrophyta</taxon>
        <taxon>Bacillariophyta</taxon>
        <taxon>Coscinodiscophyceae</taxon>
        <taxon>Thalassiosirophycidae</taxon>
        <taxon>Stephanodiscales</taxon>
        <taxon>Stephanodiscaceae</taxon>
        <taxon>Stephanodiscus</taxon>
    </lineage>
</organism>
<gene>
    <name evidence="2" type="ORF">ACHAW5_000127</name>
</gene>
<evidence type="ECO:0000256" key="1">
    <source>
        <dbReference type="SAM" id="MobiDB-lite"/>
    </source>
</evidence>
<evidence type="ECO:0000313" key="2">
    <source>
        <dbReference type="EMBL" id="KAL3764463.1"/>
    </source>
</evidence>
<accession>A0ABD3MKN0</accession>
<sequence>MPSTIPPVSVETRSAHPSGSRDFWRKGLTLAWGDPNRLSDADVLRFQWPSVGKGWEEGLINFSRSRVLLSPPANALDDGRLFREVARLRDTRMVIMYGSKDRVVRIDDGAAEAIRREFPNVAVIKMEGCGHDPFEEDVPGFLMALEKSLEGD</sequence>
<protein>
    <recommendedName>
        <fullName evidence="4">AB hydrolase-1 domain-containing protein</fullName>
    </recommendedName>
</protein>
<reference evidence="2 3" key="1">
    <citation type="submission" date="2024-10" db="EMBL/GenBank/DDBJ databases">
        <title>Updated reference genomes for cyclostephanoid diatoms.</title>
        <authorList>
            <person name="Roberts W.R."/>
            <person name="Alverson A.J."/>
        </authorList>
    </citation>
    <scope>NUCLEOTIDE SEQUENCE [LARGE SCALE GENOMIC DNA]</scope>
    <source>
        <strain evidence="2 3">AJA276-08</strain>
    </source>
</reference>
<name>A0ABD3MKN0_9STRA</name>
<dbReference type="AlphaFoldDB" id="A0ABD3MKN0"/>
<keyword evidence="3" id="KW-1185">Reference proteome</keyword>
<dbReference type="Gene3D" id="3.40.50.1820">
    <property type="entry name" value="alpha/beta hydrolase"/>
    <property type="match status" value="1"/>
</dbReference>
<proteinExistence type="predicted"/>
<feature type="region of interest" description="Disordered" evidence="1">
    <location>
        <begin position="1"/>
        <end position="20"/>
    </location>
</feature>
<evidence type="ECO:0008006" key="4">
    <source>
        <dbReference type="Google" id="ProtNLM"/>
    </source>
</evidence>
<dbReference type="InterPro" id="IPR029058">
    <property type="entry name" value="AB_hydrolase_fold"/>
</dbReference>
<evidence type="ECO:0000313" key="3">
    <source>
        <dbReference type="Proteomes" id="UP001530315"/>
    </source>
</evidence>
<comment type="caution">
    <text evidence="2">The sequence shown here is derived from an EMBL/GenBank/DDBJ whole genome shotgun (WGS) entry which is preliminary data.</text>
</comment>
<dbReference type="EMBL" id="JALLAZ020001773">
    <property type="protein sequence ID" value="KAL3764463.1"/>
    <property type="molecule type" value="Genomic_DNA"/>
</dbReference>